<proteinExistence type="predicted"/>
<name>A0A6M0M8K8_9LACT</name>
<dbReference type="EMBL" id="WWDJ01000058">
    <property type="protein sequence ID" value="NEX55739.1"/>
    <property type="molecule type" value="Genomic_DNA"/>
</dbReference>
<organism evidence="1 2">
    <name type="scientific">Lactococcus lactis</name>
    <dbReference type="NCBI Taxonomy" id="1358"/>
    <lineage>
        <taxon>Bacteria</taxon>
        <taxon>Bacillati</taxon>
        <taxon>Bacillota</taxon>
        <taxon>Bacilli</taxon>
        <taxon>Lactobacillales</taxon>
        <taxon>Streptococcaceae</taxon>
        <taxon>Lactococcus</taxon>
    </lineage>
</organism>
<comment type="caution">
    <text evidence="1">The sequence shown here is derived from an EMBL/GenBank/DDBJ whole genome shotgun (WGS) entry which is preliminary data.</text>
</comment>
<dbReference type="AlphaFoldDB" id="A0A6M0M8K8"/>
<protein>
    <submittedName>
        <fullName evidence="1">Uncharacterized protein</fullName>
    </submittedName>
</protein>
<evidence type="ECO:0000313" key="2">
    <source>
        <dbReference type="Proteomes" id="UP000477402"/>
    </source>
</evidence>
<reference evidence="1 2" key="1">
    <citation type="submission" date="2019-12" db="EMBL/GenBank/DDBJ databases">
        <title>Draft Genome Sequences of L. lactis strains MS22333, MS22334, MS22336, and MS22337, Isolated from Spontaneous Fermented Camel Milk in Ethiopia.</title>
        <authorList>
            <person name="Bragason E."/>
            <person name="Hansen E.B."/>
            <person name="Guya M.E."/>
            <person name="Berhe T."/>
        </authorList>
    </citation>
    <scope>NUCLEOTIDE SEQUENCE [LARGE SCALE GENOMIC DNA]</scope>
    <source>
        <strain evidence="1 2">MS22336</strain>
    </source>
</reference>
<gene>
    <name evidence="1" type="ORF">GTP08_08595</name>
</gene>
<accession>A0A6M0M8K8</accession>
<dbReference type="RefSeq" id="WP_163656741.1">
    <property type="nucleotide sequence ID" value="NZ_RIGE01000015.1"/>
</dbReference>
<dbReference type="Proteomes" id="UP000477402">
    <property type="component" value="Unassembled WGS sequence"/>
</dbReference>
<sequence>MKYWNDSFLKLIKELEGVEITNRSTSFSVWAQQEVGFHDKYSDSENLDYSNKIGTLINKFEISLIKNEFSAIECEIVFYLIKSLKEKMNKEVTAHVILETMYMSLFRISLGQDILRVKEAMINLDSLFYSLKKYNSLKRGDIRILNSIISFLNITQFSYELLTEISKYKSRLSIVERDEKIMLEFKDISAKSVRKSLISYLSHLKLDRKIEISGKNGYDFFQENITKYSQQHNSSMKLGIVSKEFEILIPDYGFFSKYFFNKKQHLFIMNQKVAKSTINTNQLELIYAHEIFPGHFEHIDSGFSNKFNLLLPFITSKESLEGWALYQEYLLSKKSEGHKYSYNLQMARRYTTALFTLNTMGGLSENENNCFFEHLMENFQVSEMVKLFLLRARKNSMVTVRYISGFQQVVEMSNEEKDFVKKFGPIDLELVKKIVKF</sequence>
<evidence type="ECO:0000313" key="1">
    <source>
        <dbReference type="EMBL" id="NEX55739.1"/>
    </source>
</evidence>